<dbReference type="InterPro" id="IPR011658">
    <property type="entry name" value="PA14_dom"/>
</dbReference>
<keyword evidence="3 9" id="KW-0808">Transferase</keyword>
<dbReference type="SUPFAM" id="SSF56988">
    <property type="entry name" value="Anthrax protective antigen"/>
    <property type="match status" value="1"/>
</dbReference>
<evidence type="ECO:0000256" key="2">
    <source>
        <dbReference type="ARBA" id="ARBA00009239"/>
    </source>
</evidence>
<dbReference type="Gene3D" id="3.90.182.10">
    <property type="entry name" value="Toxin - Anthrax Protective Antigen,domain 1"/>
    <property type="match status" value="1"/>
</dbReference>
<evidence type="ECO:0000256" key="1">
    <source>
        <dbReference type="ARBA" id="ARBA00004447"/>
    </source>
</evidence>
<gene>
    <name evidence="11" type="ORF">P5673_018280</name>
</gene>
<dbReference type="Gene3D" id="3.90.550.10">
    <property type="entry name" value="Spore Coat Polysaccharide Biosynthesis Protein SpsA, Chain A"/>
    <property type="match status" value="1"/>
</dbReference>
<keyword evidence="6" id="KW-1133">Transmembrane helix</keyword>
<evidence type="ECO:0000256" key="6">
    <source>
        <dbReference type="ARBA" id="ARBA00022989"/>
    </source>
</evidence>
<dbReference type="Pfam" id="PF05679">
    <property type="entry name" value="CHGN"/>
    <property type="match status" value="1"/>
</dbReference>
<dbReference type="EC" id="2.4.1.-" evidence="9"/>
<dbReference type="Pfam" id="PF07691">
    <property type="entry name" value="PA14"/>
    <property type="match status" value="1"/>
</dbReference>
<dbReference type="GO" id="GO:0008376">
    <property type="term" value="F:acetylgalactosaminyltransferase activity"/>
    <property type="evidence" value="ECO:0007669"/>
    <property type="project" value="InterPro"/>
</dbReference>
<dbReference type="AlphaFoldDB" id="A0AAD9QD71"/>
<accession>A0AAD9QD71</accession>
<keyword evidence="12" id="KW-1185">Reference proteome</keyword>
<evidence type="ECO:0000313" key="11">
    <source>
        <dbReference type="EMBL" id="KAK2559154.1"/>
    </source>
</evidence>
<evidence type="ECO:0000256" key="5">
    <source>
        <dbReference type="ARBA" id="ARBA00022968"/>
    </source>
</evidence>
<reference evidence="11" key="1">
    <citation type="journal article" date="2023" name="G3 (Bethesda)">
        <title>Whole genome assembly and annotation of the endangered Caribbean coral Acropora cervicornis.</title>
        <authorList>
            <person name="Selwyn J.D."/>
            <person name="Vollmer S.V."/>
        </authorList>
    </citation>
    <scope>NUCLEOTIDE SEQUENCE</scope>
    <source>
        <strain evidence="11">K2</strain>
    </source>
</reference>
<organism evidence="11 12">
    <name type="scientific">Acropora cervicornis</name>
    <name type="common">Staghorn coral</name>
    <dbReference type="NCBI Taxonomy" id="6130"/>
    <lineage>
        <taxon>Eukaryota</taxon>
        <taxon>Metazoa</taxon>
        <taxon>Cnidaria</taxon>
        <taxon>Anthozoa</taxon>
        <taxon>Hexacorallia</taxon>
        <taxon>Scleractinia</taxon>
        <taxon>Astrocoeniina</taxon>
        <taxon>Acroporidae</taxon>
        <taxon>Acropora</taxon>
    </lineage>
</organism>
<evidence type="ECO:0000259" key="10">
    <source>
        <dbReference type="PROSITE" id="PS51820"/>
    </source>
</evidence>
<dbReference type="SUPFAM" id="SSF53448">
    <property type="entry name" value="Nucleotide-diphospho-sugar transferases"/>
    <property type="match status" value="1"/>
</dbReference>
<dbReference type="PANTHER" id="PTHR12369:SF5">
    <property type="entry name" value="HEXOSYLTRANSFERASE"/>
    <property type="match status" value="1"/>
</dbReference>
<evidence type="ECO:0000256" key="8">
    <source>
        <dbReference type="ARBA" id="ARBA00023136"/>
    </source>
</evidence>
<reference evidence="11" key="2">
    <citation type="journal article" date="2023" name="Science">
        <title>Genomic signatures of disease resistance in endangered staghorn corals.</title>
        <authorList>
            <person name="Vollmer S.V."/>
            <person name="Selwyn J.D."/>
            <person name="Despard B.A."/>
            <person name="Roesel C.L."/>
        </authorList>
    </citation>
    <scope>NUCLEOTIDE SEQUENCE</scope>
    <source>
        <strain evidence="11">K2</strain>
    </source>
</reference>
<proteinExistence type="inferred from homology"/>
<dbReference type="InterPro" id="IPR051227">
    <property type="entry name" value="CS_glycosyltransferase"/>
</dbReference>
<evidence type="ECO:0000256" key="3">
    <source>
        <dbReference type="ARBA" id="ARBA00022679"/>
    </source>
</evidence>
<comment type="caution">
    <text evidence="11">The sequence shown here is derived from an EMBL/GenBank/DDBJ whole genome shotgun (WGS) entry which is preliminary data.</text>
</comment>
<evidence type="ECO:0000256" key="7">
    <source>
        <dbReference type="ARBA" id="ARBA00023034"/>
    </source>
</evidence>
<protein>
    <recommendedName>
        <fullName evidence="9">Hexosyltransferase</fullName>
        <ecNumber evidence="9">2.4.1.-</ecNumber>
    </recommendedName>
</protein>
<comment type="subcellular location">
    <subcellularLocation>
        <location evidence="1 9">Golgi apparatus</location>
        <location evidence="1 9">Golgi stack membrane</location>
        <topology evidence="1 9">Single-pass type II membrane protein</topology>
    </subcellularLocation>
</comment>
<comment type="similarity">
    <text evidence="2 9">Belongs to the chondroitin N-acetylgalactosaminyltransferase family.</text>
</comment>
<dbReference type="Proteomes" id="UP001249851">
    <property type="component" value="Unassembled WGS sequence"/>
</dbReference>
<dbReference type="GO" id="GO:0032580">
    <property type="term" value="C:Golgi cisterna membrane"/>
    <property type="evidence" value="ECO:0007669"/>
    <property type="project" value="UniProtKB-SubCell"/>
</dbReference>
<dbReference type="PROSITE" id="PS51820">
    <property type="entry name" value="PA14"/>
    <property type="match status" value="1"/>
</dbReference>
<keyword evidence="8" id="KW-0472">Membrane</keyword>
<evidence type="ECO:0000256" key="4">
    <source>
        <dbReference type="ARBA" id="ARBA00022692"/>
    </source>
</evidence>
<dbReference type="InterPro" id="IPR029044">
    <property type="entry name" value="Nucleotide-diphossugar_trans"/>
</dbReference>
<keyword evidence="5 9" id="KW-0735">Signal-anchor</keyword>
<evidence type="ECO:0000313" key="12">
    <source>
        <dbReference type="Proteomes" id="UP001249851"/>
    </source>
</evidence>
<keyword evidence="7 9" id="KW-0333">Golgi apparatus</keyword>
<dbReference type="EMBL" id="JARQWQ010000041">
    <property type="protein sequence ID" value="KAK2559154.1"/>
    <property type="molecule type" value="Genomic_DNA"/>
</dbReference>
<feature type="domain" description="PA14" evidence="10">
    <location>
        <begin position="70"/>
        <end position="239"/>
    </location>
</feature>
<dbReference type="InterPro" id="IPR008428">
    <property type="entry name" value="Chond_GalNAc"/>
</dbReference>
<dbReference type="InterPro" id="IPR037524">
    <property type="entry name" value="PA14/GLEYA"/>
</dbReference>
<keyword evidence="4" id="KW-0812">Transmembrane</keyword>
<evidence type="ECO:0000256" key="9">
    <source>
        <dbReference type="RuleBase" id="RU364016"/>
    </source>
</evidence>
<name>A0AAD9QD71_ACRCE</name>
<sequence>MKVKTLKSTIAFGSVLFVVIFIATELCLLRRYDCFAGVRGRNIKDISSSFQRLLFQEPFDLFENHENIGDSSSGLNQHVWDKNCLKTIESLCNFPVFPNAPDKRQVIHRTEITEQKYSTTDAHRIFGFIQPHFTGDHQFAVASNGYADVWLSESANWRTAKEIAYLKPFERITTSAAVTGPTFNVSRKQISSKIHLKAKSKYYIEILYVQGIKSKREYFLRVSWNQPQESNFVVIESGSLFLFTNDSEAGKHKMYDSELPNTKSCFKERAYQGYKNKHMNTNPVKIPFLEHTAVSKALPLCEYRPSYLLDAAALKSFRKYHGVFRHVKRTHTFPFPFVKGVDSECEKQSYFTQFPLDEEEAWSAVEEYMDSLKKSYFERYSLHSVTRVVKKEDKRKGARYFIEAIITDLLSGKKYNLAEYVFQPKGNNLPMCYPQGMQWNKTADVYLILTAKNLGRWVHHFIKNMEKIAQETNDEHLHVIIYDFDSGDIDIKDAFQRTILKNYHYITKPGNYSRARSFKEAIESVKNPDSIVVTIDMHLDIGSQFINEIRKDITRFSYVMMSPSCACFYVNQVRRVFYSKCFIRGGEAKGKTIYAPEIVFLKCGGSSSKPKGAWYHDSYGTIAMYKQDWNDWGGFSPGFRQKTTWGGEDWDLIDNAVKGGLEIERNRSPWVYHYYHSKAGMWNNI</sequence>
<dbReference type="PANTHER" id="PTHR12369">
    <property type="entry name" value="CHONDROITIN SYNTHASE"/>
    <property type="match status" value="1"/>
</dbReference>